<feature type="transmembrane region" description="Helical" evidence="1">
    <location>
        <begin position="166"/>
        <end position="183"/>
    </location>
</feature>
<evidence type="ECO:0000256" key="1">
    <source>
        <dbReference type="SAM" id="Phobius"/>
    </source>
</evidence>
<organism evidence="2 3">
    <name type="scientific">Nitrosotalea sinensis</name>
    <dbReference type="NCBI Taxonomy" id="1499975"/>
    <lineage>
        <taxon>Archaea</taxon>
        <taxon>Nitrososphaerota</taxon>
        <taxon>Nitrososphaeria</taxon>
        <taxon>Nitrosotaleales</taxon>
        <taxon>Nitrosotaleaceae</taxon>
        <taxon>Nitrosotalea</taxon>
    </lineage>
</organism>
<keyword evidence="1" id="KW-1133">Transmembrane helix</keyword>
<feature type="transmembrane region" description="Helical" evidence="1">
    <location>
        <begin position="7"/>
        <end position="28"/>
    </location>
</feature>
<reference evidence="3" key="1">
    <citation type="submission" date="2016-12" db="EMBL/GenBank/DDBJ databases">
        <authorList>
            <person name="Herbold C."/>
        </authorList>
    </citation>
    <scope>NUCLEOTIDE SEQUENCE [LARGE SCALE GENOMIC DNA]</scope>
</reference>
<feature type="transmembrane region" description="Helical" evidence="1">
    <location>
        <begin position="122"/>
        <end position="139"/>
    </location>
</feature>
<protein>
    <submittedName>
        <fullName evidence="2">Uncharacterized protein</fullName>
    </submittedName>
</protein>
<evidence type="ECO:0000313" key="3">
    <source>
        <dbReference type="Proteomes" id="UP000232412"/>
    </source>
</evidence>
<keyword evidence="1" id="KW-0472">Membrane</keyword>
<dbReference type="InterPro" id="IPR007404">
    <property type="entry name" value="YdjM-like"/>
</dbReference>
<proteinExistence type="predicted"/>
<dbReference type="Pfam" id="PF04307">
    <property type="entry name" value="YdjM"/>
    <property type="match status" value="1"/>
</dbReference>
<sequence>MRLEKKDILLIISVSLIYCSLSAGFSLISTVLPDKTALANPIERGSLNIKEITGHFLWGVVAATVTLQIRYILLGGTLAVLIDSDHLVGLLHVEGLPRMSHSIAFAIIATTILVIIFRKSDYYRLGAIIATSVLTHISYDAFDGEFGFPIFTPFMNKIIQFPKADWILFEIAAISILGIVSFASTRKRSEGKVVSI</sequence>
<name>A0A2H1EHZ5_9ARCH</name>
<dbReference type="RefSeq" id="WP_133124112.1">
    <property type="nucleotide sequence ID" value="NZ_FRFC01000004.1"/>
</dbReference>
<feature type="transmembrane region" description="Helical" evidence="1">
    <location>
        <begin position="99"/>
        <end position="117"/>
    </location>
</feature>
<keyword evidence="3" id="KW-1185">Reference proteome</keyword>
<evidence type="ECO:0000313" key="2">
    <source>
        <dbReference type="EMBL" id="SHO46973.1"/>
    </source>
</evidence>
<accession>A0A2H1EHZ5</accession>
<dbReference type="EMBL" id="FRFC01000004">
    <property type="protein sequence ID" value="SHO46973.1"/>
    <property type="molecule type" value="Genomic_DNA"/>
</dbReference>
<gene>
    <name evidence="2" type="ORF">NSIN_30308</name>
</gene>
<dbReference type="Proteomes" id="UP000232412">
    <property type="component" value="Unassembled WGS sequence"/>
</dbReference>
<keyword evidence="1" id="KW-0812">Transmembrane</keyword>
<dbReference type="OrthoDB" id="11716at2157"/>
<dbReference type="AlphaFoldDB" id="A0A2H1EHZ5"/>